<sequence>MWFLAQPNMDVYFFLLIPSLETWILFIHFFRLNI</sequence>
<name>A0A0E9TY03_ANGAN</name>
<keyword evidence="1" id="KW-1133">Transmembrane helix</keyword>
<keyword evidence="1" id="KW-0472">Membrane</keyword>
<feature type="transmembrane region" description="Helical" evidence="1">
    <location>
        <begin position="12"/>
        <end position="30"/>
    </location>
</feature>
<reference evidence="2" key="1">
    <citation type="submission" date="2014-11" db="EMBL/GenBank/DDBJ databases">
        <authorList>
            <person name="Amaro Gonzalez C."/>
        </authorList>
    </citation>
    <scope>NUCLEOTIDE SEQUENCE</scope>
</reference>
<keyword evidence="1" id="KW-0812">Transmembrane</keyword>
<dbReference type="EMBL" id="GBXM01050949">
    <property type="protein sequence ID" value="JAH57628.1"/>
    <property type="molecule type" value="Transcribed_RNA"/>
</dbReference>
<proteinExistence type="predicted"/>
<accession>A0A0E9TY03</accession>
<reference evidence="2" key="2">
    <citation type="journal article" date="2015" name="Fish Shellfish Immunol.">
        <title>Early steps in the European eel (Anguilla anguilla)-Vibrio vulnificus interaction in the gills: Role of the RtxA13 toxin.</title>
        <authorList>
            <person name="Callol A."/>
            <person name="Pajuelo D."/>
            <person name="Ebbesson L."/>
            <person name="Teles M."/>
            <person name="MacKenzie S."/>
            <person name="Amaro C."/>
        </authorList>
    </citation>
    <scope>NUCLEOTIDE SEQUENCE</scope>
</reference>
<protein>
    <submittedName>
        <fullName evidence="2">Uncharacterized protein</fullName>
    </submittedName>
</protein>
<evidence type="ECO:0000313" key="2">
    <source>
        <dbReference type="EMBL" id="JAH57628.1"/>
    </source>
</evidence>
<dbReference type="AlphaFoldDB" id="A0A0E9TY03"/>
<evidence type="ECO:0000256" key="1">
    <source>
        <dbReference type="SAM" id="Phobius"/>
    </source>
</evidence>
<organism evidence="2">
    <name type="scientific">Anguilla anguilla</name>
    <name type="common">European freshwater eel</name>
    <name type="synonym">Muraena anguilla</name>
    <dbReference type="NCBI Taxonomy" id="7936"/>
    <lineage>
        <taxon>Eukaryota</taxon>
        <taxon>Metazoa</taxon>
        <taxon>Chordata</taxon>
        <taxon>Craniata</taxon>
        <taxon>Vertebrata</taxon>
        <taxon>Euteleostomi</taxon>
        <taxon>Actinopterygii</taxon>
        <taxon>Neopterygii</taxon>
        <taxon>Teleostei</taxon>
        <taxon>Anguilliformes</taxon>
        <taxon>Anguillidae</taxon>
        <taxon>Anguilla</taxon>
    </lineage>
</organism>